<dbReference type="RefSeq" id="WP_211875240.1">
    <property type="nucleotide sequence ID" value="NZ_JAAEDH010000018.1"/>
</dbReference>
<protein>
    <submittedName>
        <fullName evidence="1">Uncharacterized protein</fullName>
    </submittedName>
</protein>
<comment type="caution">
    <text evidence="1">The sequence shown here is derived from an EMBL/GenBank/DDBJ whole genome shotgun (WGS) entry which is preliminary data.</text>
</comment>
<accession>A0AAF1K5B6</accession>
<organism evidence="1 2">
    <name type="scientific">Plastoroseomonas arctica</name>
    <dbReference type="NCBI Taxonomy" id="1509237"/>
    <lineage>
        <taxon>Bacteria</taxon>
        <taxon>Pseudomonadati</taxon>
        <taxon>Pseudomonadota</taxon>
        <taxon>Alphaproteobacteria</taxon>
        <taxon>Acetobacterales</taxon>
        <taxon>Acetobacteraceae</taxon>
        <taxon>Plastoroseomonas</taxon>
    </lineage>
</organism>
<name>A0AAF1K5B6_9PROT</name>
<reference evidence="1" key="1">
    <citation type="submission" date="2020-01" db="EMBL/GenBank/DDBJ databases">
        <authorList>
            <person name="Rat A."/>
        </authorList>
    </citation>
    <scope>NUCLEOTIDE SEQUENCE</scope>
    <source>
        <strain evidence="1">LMG 28251</strain>
    </source>
</reference>
<reference evidence="1" key="2">
    <citation type="journal article" date="2021" name="Syst. Appl. Microbiol.">
        <title>Roseomonas hellenica sp. nov., isolated from roots of wild-growing Alkanna tinctoria.</title>
        <authorList>
            <person name="Rat A."/>
            <person name="Naranjo H.D."/>
            <person name="Lebbe L."/>
            <person name="Cnockaert M."/>
            <person name="Krigas N."/>
            <person name="Grigoriadou K."/>
            <person name="Maloupa E."/>
            <person name="Willems A."/>
        </authorList>
    </citation>
    <scope>NUCLEOTIDE SEQUENCE</scope>
    <source>
        <strain evidence="1">LMG 28251</strain>
    </source>
</reference>
<dbReference type="AlphaFoldDB" id="A0AAF1K5B6"/>
<dbReference type="Proteomes" id="UP001196068">
    <property type="component" value="Unassembled WGS sequence"/>
</dbReference>
<evidence type="ECO:0000313" key="1">
    <source>
        <dbReference type="EMBL" id="MBR0656391.1"/>
    </source>
</evidence>
<proteinExistence type="predicted"/>
<sequence>MKQTADALLTPARTARRSDAAVIVEDMVEGARMILSITAALIESGRRVDLAGLDDEFGRLCAGILALPLTEGQALRPMLETLSEQLAQLHAALPPP</sequence>
<dbReference type="EMBL" id="JAAEDH010000018">
    <property type="protein sequence ID" value="MBR0656391.1"/>
    <property type="molecule type" value="Genomic_DNA"/>
</dbReference>
<keyword evidence="2" id="KW-1185">Reference proteome</keyword>
<gene>
    <name evidence="1" type="ORF">GXW79_15010</name>
</gene>
<evidence type="ECO:0000313" key="2">
    <source>
        <dbReference type="Proteomes" id="UP001196068"/>
    </source>
</evidence>